<evidence type="ECO:0000256" key="8">
    <source>
        <dbReference type="ARBA" id="ARBA00023065"/>
    </source>
</evidence>
<dbReference type="InterPro" id="IPR036291">
    <property type="entry name" value="NAD(P)-bd_dom_sf"/>
</dbReference>
<keyword evidence="2" id="KW-0813">Transport</keyword>
<dbReference type="InterPro" id="IPR036721">
    <property type="entry name" value="RCK_C_sf"/>
</dbReference>
<dbReference type="EMBL" id="FOUI01000013">
    <property type="protein sequence ID" value="SFM72510.1"/>
    <property type="molecule type" value="Genomic_DNA"/>
</dbReference>
<dbReference type="Gene3D" id="3.40.50.720">
    <property type="entry name" value="NAD(P)-binding Rossmann-like Domain"/>
    <property type="match status" value="1"/>
</dbReference>
<feature type="transmembrane region" description="Helical" evidence="10">
    <location>
        <begin position="238"/>
        <end position="258"/>
    </location>
</feature>
<dbReference type="STRING" id="1720063.SAMN05216217_11337"/>
<dbReference type="GO" id="GO:0006813">
    <property type="term" value="P:potassium ion transport"/>
    <property type="evidence" value="ECO:0007669"/>
    <property type="project" value="UniProtKB-KW"/>
</dbReference>
<dbReference type="GO" id="GO:0012505">
    <property type="term" value="C:endomembrane system"/>
    <property type="evidence" value="ECO:0007669"/>
    <property type="project" value="UniProtKB-SubCell"/>
</dbReference>
<evidence type="ECO:0000256" key="6">
    <source>
        <dbReference type="ARBA" id="ARBA00022958"/>
    </source>
</evidence>
<feature type="domain" description="RCK N-terminal" evidence="11">
    <location>
        <begin position="405"/>
        <end position="522"/>
    </location>
</feature>
<keyword evidence="3" id="KW-0050">Antiport</keyword>
<dbReference type="InterPro" id="IPR006037">
    <property type="entry name" value="RCK_C"/>
</dbReference>
<dbReference type="PROSITE" id="PS51201">
    <property type="entry name" value="RCK_N"/>
    <property type="match status" value="1"/>
</dbReference>
<dbReference type="Gene3D" id="1.20.1530.20">
    <property type="match status" value="1"/>
</dbReference>
<organism evidence="13 14">
    <name type="scientific">Halopseudomonas yangmingensis</name>
    <dbReference type="NCBI Taxonomy" id="1720063"/>
    <lineage>
        <taxon>Bacteria</taxon>
        <taxon>Pseudomonadati</taxon>
        <taxon>Pseudomonadota</taxon>
        <taxon>Gammaproteobacteria</taxon>
        <taxon>Pseudomonadales</taxon>
        <taxon>Pseudomonadaceae</taxon>
        <taxon>Halopseudomonas</taxon>
    </lineage>
</organism>
<evidence type="ECO:0000259" key="12">
    <source>
        <dbReference type="PROSITE" id="PS51202"/>
    </source>
</evidence>
<evidence type="ECO:0000256" key="5">
    <source>
        <dbReference type="ARBA" id="ARBA00022692"/>
    </source>
</evidence>
<evidence type="ECO:0000256" key="1">
    <source>
        <dbReference type="ARBA" id="ARBA00004127"/>
    </source>
</evidence>
<keyword evidence="8" id="KW-0406">Ion transport</keyword>
<feature type="transmembrane region" description="Helical" evidence="10">
    <location>
        <begin position="354"/>
        <end position="374"/>
    </location>
</feature>
<name>A0A1I4T7H7_9GAMM</name>
<keyword evidence="4" id="KW-0633">Potassium transport</keyword>
<accession>A0A1I4T7H7</accession>
<evidence type="ECO:0000256" key="3">
    <source>
        <dbReference type="ARBA" id="ARBA00022449"/>
    </source>
</evidence>
<keyword evidence="6" id="KW-0630">Potassium</keyword>
<keyword evidence="7 10" id="KW-1133">Transmembrane helix</keyword>
<feature type="transmembrane region" description="Helical" evidence="10">
    <location>
        <begin position="180"/>
        <end position="202"/>
    </location>
</feature>
<dbReference type="Gene3D" id="3.30.70.1450">
    <property type="entry name" value="Regulator of K+ conductance, C-terminal domain"/>
    <property type="match status" value="1"/>
</dbReference>
<feature type="transmembrane region" description="Helical" evidence="10">
    <location>
        <begin position="53"/>
        <end position="73"/>
    </location>
</feature>
<dbReference type="RefSeq" id="WP_177197280.1">
    <property type="nucleotide sequence ID" value="NZ_FOUI01000013.1"/>
</dbReference>
<dbReference type="GO" id="GO:0005886">
    <property type="term" value="C:plasma membrane"/>
    <property type="evidence" value="ECO:0007669"/>
    <property type="project" value="TreeGrafter"/>
</dbReference>
<comment type="subcellular location">
    <subcellularLocation>
        <location evidence="1">Endomembrane system</location>
        <topology evidence="1">Multi-pass membrane protein</topology>
    </subcellularLocation>
</comment>
<dbReference type="PANTHER" id="PTHR46157:SF4">
    <property type="entry name" value="K(+) EFFLUX ANTIPORTER 3, CHLOROPLASTIC"/>
    <property type="match status" value="1"/>
</dbReference>
<dbReference type="GO" id="GO:0015297">
    <property type="term" value="F:antiporter activity"/>
    <property type="evidence" value="ECO:0007669"/>
    <property type="project" value="UniProtKB-KW"/>
</dbReference>
<evidence type="ECO:0000259" key="11">
    <source>
        <dbReference type="PROSITE" id="PS51201"/>
    </source>
</evidence>
<dbReference type="Proteomes" id="UP000243629">
    <property type="component" value="Unassembled WGS sequence"/>
</dbReference>
<feature type="transmembrane region" description="Helical" evidence="10">
    <location>
        <begin position="327"/>
        <end position="348"/>
    </location>
</feature>
<proteinExistence type="predicted"/>
<feature type="transmembrane region" description="Helical" evidence="10">
    <location>
        <begin position="295"/>
        <end position="315"/>
    </location>
</feature>
<dbReference type="Pfam" id="PF02254">
    <property type="entry name" value="TrkA_N"/>
    <property type="match status" value="1"/>
</dbReference>
<evidence type="ECO:0000256" key="9">
    <source>
        <dbReference type="ARBA" id="ARBA00023136"/>
    </source>
</evidence>
<feature type="transmembrane region" description="Helical" evidence="10">
    <location>
        <begin position="85"/>
        <end position="106"/>
    </location>
</feature>
<keyword evidence="5 10" id="KW-0812">Transmembrane</keyword>
<evidence type="ECO:0000256" key="7">
    <source>
        <dbReference type="ARBA" id="ARBA00022989"/>
    </source>
</evidence>
<evidence type="ECO:0000256" key="10">
    <source>
        <dbReference type="SAM" id="Phobius"/>
    </source>
</evidence>
<dbReference type="Pfam" id="PF00999">
    <property type="entry name" value="Na_H_Exchanger"/>
    <property type="match status" value="1"/>
</dbReference>
<gene>
    <name evidence="13" type="ORF">SAMN05216217_11337</name>
</gene>
<dbReference type="GO" id="GO:0008324">
    <property type="term" value="F:monoatomic cation transmembrane transporter activity"/>
    <property type="evidence" value="ECO:0007669"/>
    <property type="project" value="InterPro"/>
</dbReference>
<dbReference type="PANTHER" id="PTHR46157">
    <property type="entry name" value="K(+) EFFLUX ANTIPORTER 3, CHLOROPLASTIC"/>
    <property type="match status" value="1"/>
</dbReference>
<dbReference type="GO" id="GO:1902600">
    <property type="term" value="P:proton transmembrane transport"/>
    <property type="evidence" value="ECO:0007669"/>
    <property type="project" value="InterPro"/>
</dbReference>
<dbReference type="PROSITE" id="PS51202">
    <property type="entry name" value="RCK_C"/>
    <property type="match status" value="1"/>
</dbReference>
<keyword evidence="9 10" id="KW-0472">Membrane</keyword>
<feature type="transmembrane region" description="Helical" evidence="10">
    <location>
        <begin position="270"/>
        <end position="289"/>
    </location>
</feature>
<feature type="transmembrane region" description="Helical" evidence="10">
    <location>
        <begin position="214"/>
        <end position="232"/>
    </location>
</feature>
<dbReference type="InterPro" id="IPR003148">
    <property type="entry name" value="RCK_N"/>
</dbReference>
<feature type="transmembrane region" description="Helical" evidence="10">
    <location>
        <begin position="146"/>
        <end position="168"/>
    </location>
</feature>
<evidence type="ECO:0000256" key="4">
    <source>
        <dbReference type="ARBA" id="ARBA00022538"/>
    </source>
</evidence>
<sequence length="655" mass="70246">MHQALTQVLLLLVLTVPAIILFQRLRIPSSLAYLAVGVVVGGYTAGPVVQSDYLQMIAEFGVVFLLFTIGLNFTVAQIYAMRHALLGLGTGQVFLTALLIGGLAWLAGLPPAAAFVAGAVFAQSSTTIISRQLAEQGEEGTRHGRLGVAMSVFQDVTAVPFLVIIPVLGLSAAGDLGGTLGITLFKALLALALVLLVGRYLLRPLLHQVAILRSAELFSLSVLLVSLAAAWTTQQLGLSMAFGAFLAGMVLGDTEFRHQVEATIRPYRDVLLGLFFISIGMLVQPALFPQIWREALVGALALLLVKLLLVSLLVRSAGFEPRMALRTGLLLAVGGEFGFALLAIALDAAVIEPLLAQTLLASVLLSMVVAPFMIRYNLQLSAWLADKPLPEVDQGLRLADGAAPGNHVILCGYGRTGQMIGHFLDREGSAYLALDTDAAMVGEARLAGQPVYYADATTPSVLEAAGLSSARLLIISHDDRSALLRTLACVRQQRPDLPILVRARDESWGDELRAMGASEVIPETLEAGITMASHALLSLGVPQYRVSRYLQEQRSQRYPMLRELFRGPLDEVVPEGAETVERLHSVRLEQDSAACGRLLGDLPLGATLVSALVRDGQRTRYPAPETRLQAEDVLVLLGSGAELENAERRLTRKSD</sequence>
<dbReference type="Pfam" id="PF02080">
    <property type="entry name" value="TrkA_C"/>
    <property type="match status" value="1"/>
</dbReference>
<feature type="transmembrane region" description="Helical" evidence="10">
    <location>
        <begin position="112"/>
        <end position="134"/>
    </location>
</feature>
<dbReference type="AlphaFoldDB" id="A0A1I4T7H7"/>
<protein>
    <submittedName>
        <fullName evidence="13">Monovalent cation:H+ antiporter-2, CPA2 family</fullName>
    </submittedName>
</protein>
<reference evidence="14" key="1">
    <citation type="submission" date="2016-10" db="EMBL/GenBank/DDBJ databases">
        <authorList>
            <person name="Varghese N."/>
            <person name="Submissions S."/>
        </authorList>
    </citation>
    <scope>NUCLEOTIDE SEQUENCE [LARGE SCALE GENOMIC DNA]</scope>
    <source>
        <strain evidence="14">DSM 24213</strain>
    </source>
</reference>
<dbReference type="SUPFAM" id="SSF51735">
    <property type="entry name" value="NAD(P)-binding Rossmann-fold domains"/>
    <property type="match status" value="1"/>
</dbReference>
<evidence type="ECO:0000256" key="2">
    <source>
        <dbReference type="ARBA" id="ARBA00022448"/>
    </source>
</evidence>
<evidence type="ECO:0000313" key="13">
    <source>
        <dbReference type="EMBL" id="SFM72510.1"/>
    </source>
</evidence>
<evidence type="ECO:0000313" key="14">
    <source>
        <dbReference type="Proteomes" id="UP000243629"/>
    </source>
</evidence>
<dbReference type="SUPFAM" id="SSF116726">
    <property type="entry name" value="TrkA C-terminal domain-like"/>
    <property type="match status" value="1"/>
</dbReference>
<dbReference type="InterPro" id="IPR006153">
    <property type="entry name" value="Cation/H_exchanger_TM"/>
</dbReference>
<keyword evidence="14" id="KW-1185">Reference proteome</keyword>
<feature type="domain" description="RCK C-terminal" evidence="12">
    <location>
        <begin position="570"/>
        <end position="652"/>
    </location>
</feature>
<dbReference type="InterPro" id="IPR038770">
    <property type="entry name" value="Na+/solute_symporter_sf"/>
</dbReference>
<dbReference type="FunFam" id="3.40.50.720:FF:000036">
    <property type="entry name" value="Glutathione-regulated potassium-efflux system protein KefB"/>
    <property type="match status" value="1"/>
</dbReference>